<name>A0ABQ0AVX6_9FIRM</name>
<dbReference type="NCBIfam" id="NF038110">
    <property type="entry name" value="Lys_methyl_FliB"/>
    <property type="match status" value="1"/>
</dbReference>
<organism evidence="1 2">
    <name type="scientific">Enterocloster alcoholdehydrogenati</name>
    <dbReference type="NCBI Taxonomy" id="2547410"/>
    <lineage>
        <taxon>Bacteria</taxon>
        <taxon>Bacillati</taxon>
        <taxon>Bacillota</taxon>
        <taxon>Clostridia</taxon>
        <taxon>Lachnospirales</taxon>
        <taxon>Lachnospiraceae</taxon>
        <taxon>Enterocloster</taxon>
    </lineage>
</organism>
<protein>
    <recommendedName>
        <fullName evidence="3">Lysine-N-methylase</fullName>
    </recommendedName>
</protein>
<evidence type="ECO:0000313" key="1">
    <source>
        <dbReference type="EMBL" id="GAA6268171.1"/>
    </source>
</evidence>
<accession>A0ABQ0AVX6</accession>
<evidence type="ECO:0000313" key="2">
    <source>
        <dbReference type="Proteomes" id="UP001600894"/>
    </source>
</evidence>
<dbReference type="Proteomes" id="UP001600894">
    <property type="component" value="Unassembled WGS sequence"/>
</dbReference>
<dbReference type="EMBL" id="BAABXL010000001">
    <property type="protein sequence ID" value="GAA6268171.1"/>
    <property type="molecule type" value="Genomic_DNA"/>
</dbReference>
<evidence type="ECO:0008006" key="3">
    <source>
        <dbReference type="Google" id="ProtNLM"/>
    </source>
</evidence>
<keyword evidence="2" id="KW-1185">Reference proteome</keyword>
<comment type="caution">
    <text evidence="1">The sequence shown here is derived from an EMBL/GenBank/DDBJ whole genome shotgun (WGS) entry which is preliminary data.</text>
</comment>
<proteinExistence type="predicted"/>
<sequence length="400" mass="46744">MAAIWKISVWDAGTQNHKKGIKGMLYIYPHYYKRFTCIASECPDTCCAGWSIMIDERSLKQYGTVKGPFGNRLKNSIDWKEGSFKRYKGRCAFLNEEDLCDLYIEEGKDSLCRTCRMYPRHTEEFEGSREISLCLSCPAAAKLILGCKEPVRFLEKEDEKEETYEEFDFFLYTKLTDARTLILKILQNRQMEMELRLSMALALGHDLQRRIRENRLYEADALLVRYEKENREEYFRKKTVFGSRYRLMQDLFSILRKMEPLNAAWPRVREKLAAALYEGGEEAYKAGWKEFAAACPDLELWTEQMMVYFVFTGFCGGVYNENPYGKLKMAAASVLVIQDMALGRWMEQKCLTLDEMADTAHRYSREVEHSDENRILLEKCLTKDERFGLTAFLGAIQEKC</sequence>
<reference evidence="1 2" key="1">
    <citation type="submission" date="2024-04" db="EMBL/GenBank/DDBJ databases">
        <title>Defined microbial consortia suppress multidrug-resistant proinflammatory Enterobacteriaceae via ecological control.</title>
        <authorList>
            <person name="Furuichi M."/>
            <person name="Kawaguchi T."/>
            <person name="Pust M."/>
            <person name="Yasuma K."/>
            <person name="Plichta D."/>
            <person name="Hasegawa N."/>
            <person name="Ohya T."/>
            <person name="Bhattarai S."/>
            <person name="Sasajima S."/>
            <person name="Aoto Y."/>
            <person name="Tuganbaev T."/>
            <person name="Yaginuma M."/>
            <person name="Ueda M."/>
            <person name="Okahashi N."/>
            <person name="Amafuji K."/>
            <person name="Kiridooshi Y."/>
            <person name="Sugita K."/>
            <person name="Strazar M."/>
            <person name="Skelly A."/>
            <person name="Suda W."/>
            <person name="Hattori M."/>
            <person name="Nakamoto N."/>
            <person name="Caballero S."/>
            <person name="Norman J."/>
            <person name="Olle B."/>
            <person name="Tanoue T."/>
            <person name="Arita M."/>
            <person name="Bucci V."/>
            <person name="Atarashi K."/>
            <person name="Xavier R."/>
            <person name="Honda K."/>
        </authorList>
    </citation>
    <scope>NUCLEOTIDE SEQUENCE [LARGE SCALE GENOMIC DNA]</scope>
    <source>
        <strain evidence="2">f13</strain>
    </source>
</reference>
<gene>
    <name evidence="1" type="ORF">F130042H8_12310</name>
</gene>
<dbReference type="RefSeq" id="WP_390469461.1">
    <property type="nucleotide sequence ID" value="NZ_BAABXL010000001.1"/>
</dbReference>